<dbReference type="EMBL" id="QLST01000006">
    <property type="protein sequence ID" value="RBA28683.1"/>
    <property type="molecule type" value="Genomic_DNA"/>
</dbReference>
<keyword evidence="1" id="KW-1133">Transmembrane helix</keyword>
<gene>
    <name evidence="2" type="ORF">DPN68_06635</name>
</gene>
<dbReference type="OrthoDB" id="1337173at2"/>
<accession>A0A365P2G6</accession>
<comment type="caution">
    <text evidence="2">The sequence shown here is derived from an EMBL/GenBank/DDBJ whole genome shotgun (WGS) entry which is preliminary data.</text>
</comment>
<evidence type="ECO:0000313" key="3">
    <source>
        <dbReference type="Proteomes" id="UP000253319"/>
    </source>
</evidence>
<keyword evidence="1" id="KW-0472">Membrane</keyword>
<sequence length="218" mass="26367">MKIFKKNKRKNYLTNIFIISFGFFIIIIFTNHIYKFTHNYIYSTYDELKLKREVISENEIYEFINEIYYKNDSIANDSLKYRKLMCFSIPHSKAFVNLIDELPDSIVNIDNKIHLKNQIYTKTKLWDKDQLKNFWVLTPSDLKKIEEIENDDYWENYRKLFGNGKNSYSIPIFNKSKTVVIIQIESQGDYLLGHESIFIYLKKNGKWKLYKEELLWIS</sequence>
<proteinExistence type="predicted"/>
<reference evidence="2 3" key="1">
    <citation type="submission" date="2018-06" db="EMBL/GenBank/DDBJ databases">
        <title>Flavobacterium tibetense sp. nov., isolated from a wetland YonghuCo on Tibetan Plateau.</title>
        <authorList>
            <person name="Xing P."/>
            <person name="Phurbu D."/>
            <person name="Lu H."/>
        </authorList>
    </citation>
    <scope>NUCLEOTIDE SEQUENCE [LARGE SCALE GENOMIC DNA]</scope>
    <source>
        <strain evidence="2 3">YH5</strain>
    </source>
</reference>
<dbReference type="Proteomes" id="UP000253319">
    <property type="component" value="Unassembled WGS sequence"/>
</dbReference>
<feature type="transmembrane region" description="Helical" evidence="1">
    <location>
        <begin position="12"/>
        <end position="34"/>
    </location>
</feature>
<protein>
    <submittedName>
        <fullName evidence="2">Uncharacterized protein</fullName>
    </submittedName>
</protein>
<name>A0A365P2G6_9FLAO</name>
<evidence type="ECO:0000256" key="1">
    <source>
        <dbReference type="SAM" id="Phobius"/>
    </source>
</evidence>
<dbReference type="AlphaFoldDB" id="A0A365P2G6"/>
<dbReference type="RefSeq" id="WP_113988864.1">
    <property type="nucleotide sequence ID" value="NZ_QLST01000006.1"/>
</dbReference>
<organism evidence="2 3">
    <name type="scientific">Flavobacterium tibetense</name>
    <dbReference type="NCBI Taxonomy" id="2233533"/>
    <lineage>
        <taxon>Bacteria</taxon>
        <taxon>Pseudomonadati</taxon>
        <taxon>Bacteroidota</taxon>
        <taxon>Flavobacteriia</taxon>
        <taxon>Flavobacteriales</taxon>
        <taxon>Flavobacteriaceae</taxon>
        <taxon>Flavobacterium</taxon>
    </lineage>
</organism>
<evidence type="ECO:0000313" key="2">
    <source>
        <dbReference type="EMBL" id="RBA28683.1"/>
    </source>
</evidence>
<keyword evidence="1" id="KW-0812">Transmembrane</keyword>
<keyword evidence="3" id="KW-1185">Reference proteome</keyword>